<dbReference type="PANTHER" id="PTHR37310">
    <property type="entry name" value="CYTOPLASMIC PROTEIN-RELATED"/>
    <property type="match status" value="1"/>
</dbReference>
<accession>A0A7X6EVT7</accession>
<dbReference type="InterPro" id="IPR044543">
    <property type="entry name" value="YHJQ-like"/>
</dbReference>
<sequence length="110" mass="12279">MHEMDPIMQKCIDNCLRCYGVCLRTAMSHCLEAGGKHTEPAHFRLMMACAEICRTSAHFMLIGTDHHKHTCRECAEICTECAADCERMGDMQACVDACRSCAESCRQMAA</sequence>
<dbReference type="AlphaFoldDB" id="A0A7X6EVT7"/>
<gene>
    <name evidence="1" type="ORF">HER27_030095</name>
</gene>
<reference evidence="1 2" key="1">
    <citation type="submission" date="2020-11" db="EMBL/GenBank/DDBJ databases">
        <title>Indigenous Rhizobia Nodulating Common beans in Western Kenya.</title>
        <authorList>
            <person name="Wekesa C.S."/>
            <person name="Oelmueller R."/>
            <person name="Furch A.C."/>
        </authorList>
    </citation>
    <scope>NUCLEOTIDE SEQUENCE [LARGE SCALE GENOMIC DNA]</scope>
    <source>
        <strain evidence="2">BS3</strain>
        <plasmid evidence="1 2">pBS3d</plasmid>
    </source>
</reference>
<proteinExistence type="predicted"/>
<dbReference type="Gene3D" id="1.20.1270.360">
    <property type="match status" value="1"/>
</dbReference>
<name>A0A7X6EVT7_9HYPH</name>
<dbReference type="Pfam" id="PF03860">
    <property type="entry name" value="Csp"/>
    <property type="match status" value="1"/>
</dbReference>
<keyword evidence="1" id="KW-0614">Plasmid</keyword>
<dbReference type="RefSeq" id="WP_064829602.1">
    <property type="nucleotide sequence ID" value="NZ_CP013536.1"/>
</dbReference>
<evidence type="ECO:0000313" key="1">
    <source>
        <dbReference type="EMBL" id="QPK12266.1"/>
    </source>
</evidence>
<dbReference type="CDD" id="cd08026">
    <property type="entry name" value="DUF326"/>
    <property type="match status" value="1"/>
</dbReference>
<geneLocation type="plasmid" evidence="1 2">
    <name>pBS3d</name>
</geneLocation>
<dbReference type="InterPro" id="IPR005560">
    <property type="entry name" value="Csp_YhjQ"/>
</dbReference>
<evidence type="ECO:0000313" key="2">
    <source>
        <dbReference type="Proteomes" id="UP000540266"/>
    </source>
</evidence>
<dbReference type="PANTHER" id="PTHR37310:SF1">
    <property type="entry name" value="CYTOPLASMIC PROTEIN"/>
    <property type="match status" value="1"/>
</dbReference>
<dbReference type="GeneID" id="45960982"/>
<organism evidence="1 2">
    <name type="scientific">Rhizobium phaseoli</name>
    <dbReference type="NCBI Taxonomy" id="396"/>
    <lineage>
        <taxon>Bacteria</taxon>
        <taxon>Pseudomonadati</taxon>
        <taxon>Pseudomonadota</taxon>
        <taxon>Alphaproteobacteria</taxon>
        <taxon>Hyphomicrobiales</taxon>
        <taxon>Rhizobiaceae</taxon>
        <taxon>Rhizobium/Agrobacterium group</taxon>
        <taxon>Rhizobium</taxon>
    </lineage>
</organism>
<dbReference type="Proteomes" id="UP000540266">
    <property type="component" value="Plasmid pBS3d"/>
</dbReference>
<dbReference type="EMBL" id="CP064935">
    <property type="protein sequence ID" value="QPK12266.1"/>
    <property type="molecule type" value="Genomic_DNA"/>
</dbReference>
<protein>
    <submittedName>
        <fullName evidence="1">Four-helix bundle copper-binding protein</fullName>
    </submittedName>
</protein>